<comment type="caution">
    <text evidence="4">The sequence shown here is derived from an EMBL/GenBank/DDBJ whole genome shotgun (WGS) entry which is preliminary data.</text>
</comment>
<evidence type="ECO:0000259" key="2">
    <source>
        <dbReference type="Pfam" id="PF10395"/>
    </source>
</evidence>
<gene>
    <name evidence="4" type="ORF">DASB73_018780</name>
</gene>
<sequence length="651" mass="72339">MISNPFELLQLPRIQQTSKGSKSDDLCKSIPVVVDQESVFVGVPSSSINKLGIRPPQVLSAHSIPPGTVVTAILSVDDELLAYATAERGKYFIKKVDPDNENNTRALKTKEVKHEIKKLFYVDSCVIAIDTQSQIFGFDLNLDENFAVKKKEELIFVTSLTESGTERNADLSSKLSLICVSQSKKRRVVRTYGIDSNNARELLSHEIDPHKDSTFTYYDETLYEADSSKIYQYSLPSCDILKSFAYASGKRDGALDGLVALPNNNVIICKANQIDLIDCTYESLISSLDLSSSGASHLLSYSEASGTIILLSGTDKLLGVTVEPSHGTLLESIGKNSARISKRKPLVDIFDQFKNVNDTKAEGNNALEKTQNELSEIIECMQKYTKERNGPEFAKIVTYLKDSTVKFTDIPVPEDLSELVYDEKDRNCDSGLIHEICRLAFLPRFKPFLPMNVAIYLLTHPLFPTNEPDFKHFLRSLEKSDTLLYRQAIASLPGILAEDLVVALTSLDEQTFLYAALRLQEDYGKMMIIQALKVTFSTLPSLSSLTVLVSRLVEYPEAVGLLRPVVDAVGLLGWDIDEVRAIKEKIFPLADDAENCAKINISIAALLASAGYTGEEDDSTRKKTRYSKPVKQQSQATRHIPNYSLETLVMP</sequence>
<dbReference type="Pfam" id="PF10395">
    <property type="entry name" value="Utp8_b_propeller"/>
    <property type="match status" value="1"/>
</dbReference>
<name>A0AAV5RHB6_STABA</name>
<dbReference type="EMBL" id="BTGC01000003">
    <property type="protein sequence ID" value="GMM50920.1"/>
    <property type="molecule type" value="Genomic_DNA"/>
</dbReference>
<protein>
    <submittedName>
        <fullName evidence="4">Utp8 protein</fullName>
    </submittedName>
</protein>
<keyword evidence="5" id="KW-1185">Reference proteome</keyword>
<feature type="domain" description="Utp8 beta-propeller" evidence="2">
    <location>
        <begin position="2"/>
        <end position="304"/>
    </location>
</feature>
<feature type="region of interest" description="Disordered" evidence="1">
    <location>
        <begin position="615"/>
        <end position="637"/>
    </location>
</feature>
<dbReference type="InterPro" id="IPR018843">
    <property type="entry name" value="Utp8_b-prop"/>
</dbReference>
<dbReference type="Proteomes" id="UP001362899">
    <property type="component" value="Unassembled WGS sequence"/>
</dbReference>
<reference evidence="4 5" key="1">
    <citation type="journal article" date="2023" name="Elife">
        <title>Identification of key yeast species and microbe-microbe interactions impacting larval growth of Drosophila in the wild.</title>
        <authorList>
            <person name="Mure A."/>
            <person name="Sugiura Y."/>
            <person name="Maeda R."/>
            <person name="Honda K."/>
            <person name="Sakurai N."/>
            <person name="Takahashi Y."/>
            <person name="Watada M."/>
            <person name="Katoh T."/>
            <person name="Gotoh A."/>
            <person name="Gotoh Y."/>
            <person name="Taniguchi I."/>
            <person name="Nakamura K."/>
            <person name="Hayashi T."/>
            <person name="Katayama T."/>
            <person name="Uemura T."/>
            <person name="Hattori Y."/>
        </authorList>
    </citation>
    <scope>NUCLEOTIDE SEQUENCE [LARGE SCALE GENOMIC DNA]</scope>
    <source>
        <strain evidence="4 5">SB-73</strain>
    </source>
</reference>
<dbReference type="Pfam" id="PF22542">
    <property type="entry name" value="Utp8_C"/>
    <property type="match status" value="1"/>
</dbReference>
<proteinExistence type="predicted"/>
<organism evidence="4 5">
    <name type="scientific">Starmerella bacillaris</name>
    <name type="common">Yeast</name>
    <name type="synonym">Candida zemplinina</name>
    <dbReference type="NCBI Taxonomy" id="1247836"/>
    <lineage>
        <taxon>Eukaryota</taxon>
        <taxon>Fungi</taxon>
        <taxon>Dikarya</taxon>
        <taxon>Ascomycota</taxon>
        <taxon>Saccharomycotina</taxon>
        <taxon>Dipodascomycetes</taxon>
        <taxon>Dipodascales</taxon>
        <taxon>Trichomonascaceae</taxon>
        <taxon>Starmerella</taxon>
    </lineage>
</organism>
<evidence type="ECO:0000259" key="3">
    <source>
        <dbReference type="Pfam" id="PF22542"/>
    </source>
</evidence>
<accession>A0AAV5RHB6</accession>
<evidence type="ECO:0000256" key="1">
    <source>
        <dbReference type="SAM" id="MobiDB-lite"/>
    </source>
</evidence>
<evidence type="ECO:0000313" key="5">
    <source>
        <dbReference type="Proteomes" id="UP001362899"/>
    </source>
</evidence>
<evidence type="ECO:0000313" key="4">
    <source>
        <dbReference type="EMBL" id="GMM50920.1"/>
    </source>
</evidence>
<feature type="domain" description="Utp8 C-terminal" evidence="3">
    <location>
        <begin position="352"/>
        <end position="649"/>
    </location>
</feature>
<dbReference type="InterPro" id="IPR053881">
    <property type="entry name" value="Utp8_C"/>
</dbReference>
<dbReference type="AlphaFoldDB" id="A0AAV5RHB6"/>